<dbReference type="Pfam" id="PF21534">
    <property type="entry name" value="Rost"/>
    <property type="match status" value="1"/>
</dbReference>
<protein>
    <submittedName>
        <fullName evidence="2">Uncharacterized protein</fullName>
    </submittedName>
</protein>
<dbReference type="HOGENOM" id="CLU_960825_0_0_1"/>
<organism evidence="2 3">
    <name type="scientific">Strigamia maritima</name>
    <name type="common">European centipede</name>
    <name type="synonym">Geophilus maritimus</name>
    <dbReference type="NCBI Taxonomy" id="126957"/>
    <lineage>
        <taxon>Eukaryota</taxon>
        <taxon>Metazoa</taxon>
        <taxon>Ecdysozoa</taxon>
        <taxon>Arthropoda</taxon>
        <taxon>Myriapoda</taxon>
        <taxon>Chilopoda</taxon>
        <taxon>Pleurostigmophora</taxon>
        <taxon>Geophilomorpha</taxon>
        <taxon>Linotaeniidae</taxon>
        <taxon>Strigamia</taxon>
    </lineage>
</organism>
<keyword evidence="1" id="KW-1133">Transmembrane helix</keyword>
<dbReference type="PhylomeDB" id="T1J7W4"/>
<dbReference type="InterPro" id="IPR049352">
    <property type="entry name" value="Rost"/>
</dbReference>
<keyword evidence="1" id="KW-0812">Transmembrane</keyword>
<proteinExistence type="predicted"/>
<sequence>MEISRHLGMDLSQTSPMHVHKTAKKNSLESVTHVPASFVCTWIFNNITNAIAFGITLGYWTLVYDGMVFSWKFPDILEWIYHKLHLCMCIEKPKKLLMSQWPIAPLTWFSCRTAVSFYTIMTLIIHFINHVVYSHVTHVPASFVFSWIFNNLSNATAFGITFGYWVHVYDGAPITDVDRIISSIMNSVITLLDICMSETPVHVAHFYQPFIVFLTYAIFNYVYYVSGGTNEDGKRWIYTDLKWDNITPKSIIFIMIGGSIVCFASHYMVILISWIRSQIAASAQIISYSS</sequence>
<dbReference type="PANTHER" id="PTHR12242">
    <property type="entry name" value="OS02G0130600 PROTEIN-RELATED"/>
    <property type="match status" value="1"/>
</dbReference>
<name>T1J7W4_STRMM</name>
<dbReference type="eggNOG" id="ENOG502TFHS">
    <property type="taxonomic scope" value="Eukaryota"/>
</dbReference>
<dbReference type="AlphaFoldDB" id="T1J7W4"/>
<keyword evidence="1" id="KW-0472">Membrane</keyword>
<reference evidence="3" key="1">
    <citation type="submission" date="2011-05" db="EMBL/GenBank/DDBJ databases">
        <authorList>
            <person name="Richards S.R."/>
            <person name="Qu J."/>
            <person name="Jiang H."/>
            <person name="Jhangiani S.N."/>
            <person name="Agravi P."/>
            <person name="Goodspeed R."/>
            <person name="Gross S."/>
            <person name="Mandapat C."/>
            <person name="Jackson L."/>
            <person name="Mathew T."/>
            <person name="Pu L."/>
            <person name="Thornton R."/>
            <person name="Saada N."/>
            <person name="Wilczek-Boney K.B."/>
            <person name="Lee S."/>
            <person name="Kovar C."/>
            <person name="Wu Y."/>
            <person name="Scherer S.E."/>
            <person name="Worley K.C."/>
            <person name="Muzny D.M."/>
            <person name="Gibbs R."/>
        </authorList>
    </citation>
    <scope>NUCLEOTIDE SEQUENCE</scope>
    <source>
        <strain evidence="3">Brora</strain>
    </source>
</reference>
<dbReference type="Proteomes" id="UP000014500">
    <property type="component" value="Unassembled WGS sequence"/>
</dbReference>
<dbReference type="GO" id="GO:0016020">
    <property type="term" value="C:membrane"/>
    <property type="evidence" value="ECO:0007669"/>
    <property type="project" value="TreeGrafter"/>
</dbReference>
<feature type="transmembrane region" description="Helical" evidence="1">
    <location>
        <begin position="206"/>
        <end position="225"/>
    </location>
</feature>
<dbReference type="PANTHER" id="PTHR12242:SF49">
    <property type="entry name" value="HEADBUTT, ISOFORM E"/>
    <property type="match status" value="1"/>
</dbReference>
<keyword evidence="3" id="KW-1185">Reference proteome</keyword>
<dbReference type="EnsemblMetazoa" id="SMAR009775-RA">
    <property type="protein sequence ID" value="SMAR009775-PA"/>
    <property type="gene ID" value="SMAR009775"/>
</dbReference>
<accession>T1J7W4</accession>
<feature type="transmembrane region" description="Helical" evidence="1">
    <location>
        <begin position="103"/>
        <end position="128"/>
    </location>
</feature>
<evidence type="ECO:0000313" key="3">
    <source>
        <dbReference type="Proteomes" id="UP000014500"/>
    </source>
</evidence>
<evidence type="ECO:0000313" key="2">
    <source>
        <dbReference type="EnsemblMetazoa" id="SMAR009775-PA"/>
    </source>
</evidence>
<reference evidence="2" key="2">
    <citation type="submission" date="2015-02" db="UniProtKB">
        <authorList>
            <consortium name="EnsemblMetazoa"/>
        </authorList>
    </citation>
    <scope>IDENTIFICATION</scope>
</reference>
<evidence type="ECO:0000256" key="1">
    <source>
        <dbReference type="SAM" id="Phobius"/>
    </source>
</evidence>
<dbReference type="STRING" id="126957.T1J7W4"/>
<feature type="transmembrane region" description="Helical" evidence="1">
    <location>
        <begin position="251"/>
        <end position="275"/>
    </location>
</feature>
<dbReference type="EMBL" id="JH431944">
    <property type="status" value="NOT_ANNOTATED_CDS"/>
    <property type="molecule type" value="Genomic_DNA"/>
</dbReference>